<name>A0ACB7HYF8_MANES</name>
<evidence type="ECO:0000313" key="2">
    <source>
        <dbReference type="Proteomes" id="UP000091857"/>
    </source>
</evidence>
<proteinExistence type="predicted"/>
<dbReference type="Proteomes" id="UP000091857">
    <property type="component" value="Chromosome 3"/>
</dbReference>
<gene>
    <name evidence="1" type="ORF">MANES_03G030500v8</name>
</gene>
<protein>
    <submittedName>
        <fullName evidence="1">Uncharacterized protein</fullName>
    </submittedName>
</protein>
<sequence length="250" mass="27831">MINLVYYLVTAAMGSTNEEIIKPHAVLLQSKELYKYILQTSVYPREAAPLKELREATATHHMSFYATAPDAGQLVALLLKMVNAKQTIEIGVYTGYSLLLAALTIPDDGKITAIDINRTTYEMGLPIMKKAGVEHKINFIESPALPVLDKLLEDKEKEGSIDFAFVDADKGNYKNYHERLMKLIKIGGIVVYDNTLWGGTVVLPEDDVPEFEREGRKSALEFNQKISADPRVEICLAPLGDGITICRRIS</sequence>
<keyword evidence="2" id="KW-1185">Reference proteome</keyword>
<organism evidence="1 2">
    <name type="scientific">Manihot esculenta</name>
    <name type="common">Cassava</name>
    <name type="synonym">Jatropha manihot</name>
    <dbReference type="NCBI Taxonomy" id="3983"/>
    <lineage>
        <taxon>Eukaryota</taxon>
        <taxon>Viridiplantae</taxon>
        <taxon>Streptophyta</taxon>
        <taxon>Embryophyta</taxon>
        <taxon>Tracheophyta</taxon>
        <taxon>Spermatophyta</taxon>
        <taxon>Magnoliopsida</taxon>
        <taxon>eudicotyledons</taxon>
        <taxon>Gunneridae</taxon>
        <taxon>Pentapetalae</taxon>
        <taxon>rosids</taxon>
        <taxon>fabids</taxon>
        <taxon>Malpighiales</taxon>
        <taxon>Euphorbiaceae</taxon>
        <taxon>Crotonoideae</taxon>
        <taxon>Manihoteae</taxon>
        <taxon>Manihot</taxon>
    </lineage>
</organism>
<evidence type="ECO:0000313" key="1">
    <source>
        <dbReference type="EMBL" id="KAG8656994.1"/>
    </source>
</evidence>
<accession>A0ACB7HYF8</accession>
<reference evidence="2" key="1">
    <citation type="journal article" date="2016" name="Nat. Biotechnol.">
        <title>Sequencing wild and cultivated cassava and related species reveals extensive interspecific hybridization and genetic diversity.</title>
        <authorList>
            <person name="Bredeson J.V."/>
            <person name="Lyons J.B."/>
            <person name="Prochnik S.E."/>
            <person name="Wu G.A."/>
            <person name="Ha C.M."/>
            <person name="Edsinger-Gonzales E."/>
            <person name="Grimwood J."/>
            <person name="Schmutz J."/>
            <person name="Rabbi I.Y."/>
            <person name="Egesi C."/>
            <person name="Nauluvula P."/>
            <person name="Lebot V."/>
            <person name="Ndunguru J."/>
            <person name="Mkamilo G."/>
            <person name="Bart R.S."/>
            <person name="Setter T.L."/>
            <person name="Gleadow R.M."/>
            <person name="Kulakow P."/>
            <person name="Ferguson M.E."/>
            <person name="Rounsley S."/>
            <person name="Rokhsar D.S."/>
        </authorList>
    </citation>
    <scope>NUCLEOTIDE SEQUENCE [LARGE SCALE GENOMIC DNA]</scope>
    <source>
        <strain evidence="2">cv. AM560-2</strain>
    </source>
</reference>
<comment type="caution">
    <text evidence="1">The sequence shown here is derived from an EMBL/GenBank/DDBJ whole genome shotgun (WGS) entry which is preliminary data.</text>
</comment>
<dbReference type="EMBL" id="CM004389">
    <property type="protein sequence ID" value="KAG8656994.1"/>
    <property type="molecule type" value="Genomic_DNA"/>
</dbReference>